<sequence>MTTRVDTALHSPPEPRGWSMPLWLGHCELPEGPVVRPGHHSYGLEPWLLPGCSSVYDSLVSNSATRPPCSDLNRDVDAGAADSQKPRRSSILERCILRLSTASVAVGTEDVLCPQDMDGLGSQLHHEPRSLDPSRCETNEAVLKRRQKQIQYGKNTCGYQNYLQQVPKRLRLPGLHPRTPNKNRKYSRRSWDRQVRLWRRALHAWDPPSSTPHEASGWSQTSVDPHDSVDHLPELLERMNTEPCHRVGAGECPIDSLLVPVTTLPAQMGAPGLTAPTTLPDLTYSFNTLLSAEENVIGWLRFLLETDHTQHLQEEGFVHSSGYQEDQRD</sequence>
<reference evidence="5" key="1">
    <citation type="journal article" date="2023" name="Science">
        <title>Genome structures resolve the early diversification of teleost fishes.</title>
        <authorList>
            <person name="Parey E."/>
            <person name="Louis A."/>
            <person name="Montfort J."/>
            <person name="Bouchez O."/>
            <person name="Roques C."/>
            <person name="Iampietro C."/>
            <person name="Lluch J."/>
            <person name="Castinel A."/>
            <person name="Donnadieu C."/>
            <person name="Desvignes T."/>
            <person name="Floi Bucao C."/>
            <person name="Jouanno E."/>
            <person name="Wen M."/>
            <person name="Mejri S."/>
            <person name="Dirks R."/>
            <person name="Jansen H."/>
            <person name="Henkel C."/>
            <person name="Chen W.J."/>
            <person name="Zahm M."/>
            <person name="Cabau C."/>
            <person name="Klopp C."/>
            <person name="Thompson A.W."/>
            <person name="Robinson-Rechavi M."/>
            <person name="Braasch I."/>
            <person name="Lecointre G."/>
            <person name="Bobe J."/>
            <person name="Postlethwait J.H."/>
            <person name="Berthelot C."/>
            <person name="Roest Crollius H."/>
            <person name="Guiguen Y."/>
        </authorList>
    </citation>
    <scope>NUCLEOTIDE SEQUENCE</scope>
    <source>
        <strain evidence="5">WJC10195</strain>
    </source>
</reference>
<dbReference type="InterPro" id="IPR029344">
    <property type="entry name" value="SLBP_RNA_bind"/>
</dbReference>
<comment type="caution">
    <text evidence="5">The sequence shown here is derived from an EMBL/GenBank/DDBJ whole genome shotgun (WGS) entry which is preliminary data.</text>
</comment>
<organism evidence="5 6">
    <name type="scientific">Synaphobranchus kaupii</name>
    <name type="common">Kaup's arrowtooth eel</name>
    <dbReference type="NCBI Taxonomy" id="118154"/>
    <lineage>
        <taxon>Eukaryota</taxon>
        <taxon>Metazoa</taxon>
        <taxon>Chordata</taxon>
        <taxon>Craniata</taxon>
        <taxon>Vertebrata</taxon>
        <taxon>Euteleostomi</taxon>
        <taxon>Actinopterygii</taxon>
        <taxon>Neopterygii</taxon>
        <taxon>Teleostei</taxon>
        <taxon>Anguilliformes</taxon>
        <taxon>Synaphobranchidae</taxon>
        <taxon>Synaphobranchus</taxon>
    </lineage>
</organism>
<gene>
    <name evidence="5" type="ORF">SKAU_G00365750</name>
</gene>
<feature type="compositionally biased region" description="Polar residues" evidence="3">
    <location>
        <begin position="211"/>
        <end position="223"/>
    </location>
</feature>
<dbReference type="Gene3D" id="1.10.8.1120">
    <property type="entry name" value="Histone RNA hairpin-binding protein RNA-binding domain"/>
    <property type="match status" value="1"/>
</dbReference>
<dbReference type="GO" id="GO:0003729">
    <property type="term" value="F:mRNA binding"/>
    <property type="evidence" value="ECO:0007669"/>
    <property type="project" value="InterPro"/>
</dbReference>
<dbReference type="InterPro" id="IPR026502">
    <property type="entry name" value="SLBP1/SLBP2"/>
</dbReference>
<dbReference type="AlphaFoldDB" id="A0A9Q1EF27"/>
<evidence type="ECO:0000256" key="3">
    <source>
        <dbReference type="SAM" id="MobiDB-lite"/>
    </source>
</evidence>
<dbReference type="PANTHER" id="PTHR17408">
    <property type="entry name" value="HISTONE RNA HAIRPIN-BINDING PROTEIN"/>
    <property type="match status" value="1"/>
</dbReference>
<dbReference type="GO" id="GO:0071204">
    <property type="term" value="C:histone pre-mRNA 3'end processing complex"/>
    <property type="evidence" value="ECO:0007669"/>
    <property type="project" value="TreeGrafter"/>
</dbReference>
<dbReference type="GO" id="GO:0006398">
    <property type="term" value="P:mRNA 3'-end processing by stem-loop binding and cleavage"/>
    <property type="evidence" value="ECO:0007669"/>
    <property type="project" value="TreeGrafter"/>
</dbReference>
<evidence type="ECO:0000256" key="1">
    <source>
        <dbReference type="ARBA" id="ARBA00006151"/>
    </source>
</evidence>
<dbReference type="Proteomes" id="UP001152622">
    <property type="component" value="Chromosome 18"/>
</dbReference>
<evidence type="ECO:0000313" key="5">
    <source>
        <dbReference type="EMBL" id="KAJ8337609.1"/>
    </source>
</evidence>
<feature type="region of interest" description="Disordered" evidence="3">
    <location>
        <begin position="206"/>
        <end position="227"/>
    </location>
</feature>
<protein>
    <recommendedName>
        <fullName evidence="4">Histone RNA hairpin-binding protein RNA-binding domain-containing protein</fullName>
    </recommendedName>
</protein>
<evidence type="ECO:0000313" key="6">
    <source>
        <dbReference type="Proteomes" id="UP001152622"/>
    </source>
</evidence>
<keyword evidence="2" id="KW-0694">RNA-binding</keyword>
<comment type="similarity">
    <text evidence="1">Belongs to the SLBP family.</text>
</comment>
<dbReference type="OrthoDB" id="265795at2759"/>
<dbReference type="InterPro" id="IPR038294">
    <property type="entry name" value="SLBP_RNA_bind_sf"/>
</dbReference>
<dbReference type="FunFam" id="1.10.8.1120:FF:000001">
    <property type="entry name" value="Histone RNA hairpin-binding protein-like"/>
    <property type="match status" value="1"/>
</dbReference>
<dbReference type="EMBL" id="JAINUF010000018">
    <property type="protein sequence ID" value="KAJ8337609.1"/>
    <property type="molecule type" value="Genomic_DNA"/>
</dbReference>
<dbReference type="GO" id="GO:0005737">
    <property type="term" value="C:cytoplasm"/>
    <property type="evidence" value="ECO:0007669"/>
    <property type="project" value="TreeGrafter"/>
</dbReference>
<keyword evidence="6" id="KW-1185">Reference proteome</keyword>
<accession>A0A9Q1EF27</accession>
<name>A0A9Q1EF27_SYNKA</name>
<dbReference type="GO" id="GO:0071207">
    <property type="term" value="F:histone pre-mRNA stem-loop binding"/>
    <property type="evidence" value="ECO:0007669"/>
    <property type="project" value="TreeGrafter"/>
</dbReference>
<dbReference type="Pfam" id="PF15247">
    <property type="entry name" value="SLBP_RNA_bind"/>
    <property type="match status" value="1"/>
</dbReference>
<feature type="domain" description="Histone RNA hairpin-binding protein RNA-binding" evidence="4">
    <location>
        <begin position="139"/>
        <end position="207"/>
    </location>
</feature>
<dbReference type="PANTHER" id="PTHR17408:SF11">
    <property type="entry name" value="STEM-LOOP BINDING PROTEIN-LIKE"/>
    <property type="match status" value="1"/>
</dbReference>
<proteinExistence type="inferred from homology"/>
<dbReference type="GO" id="GO:0051028">
    <property type="term" value="P:mRNA transport"/>
    <property type="evidence" value="ECO:0007669"/>
    <property type="project" value="TreeGrafter"/>
</dbReference>
<evidence type="ECO:0000259" key="4">
    <source>
        <dbReference type="Pfam" id="PF15247"/>
    </source>
</evidence>
<evidence type="ECO:0000256" key="2">
    <source>
        <dbReference type="ARBA" id="ARBA00022884"/>
    </source>
</evidence>